<reference evidence="2 3" key="1">
    <citation type="journal article" date="2015" name="Genome Biol. Evol.">
        <title>Comparative Genomics of a Bacterivorous Green Alga Reveals Evolutionary Causalities and Consequences of Phago-Mixotrophic Mode of Nutrition.</title>
        <authorList>
            <person name="Burns J.A."/>
            <person name="Paasch A."/>
            <person name="Narechania A."/>
            <person name="Kim E."/>
        </authorList>
    </citation>
    <scope>NUCLEOTIDE SEQUENCE [LARGE SCALE GENOMIC DNA]</scope>
    <source>
        <strain evidence="2 3">PLY_AMNH</strain>
    </source>
</reference>
<sequence length="725" mass="82517">MSAELKLDNEKAMREKDRELKEARAAIEKKKKNEKDKKKKKRKSKEGLSSDDDSTSSDSDVRTPEDQRRRRKEKQRKERRRGREELCQTRERLDAMSKQLDLAFEQNRNLMAAGIPGFGQGFVGHSPMPTATYAGYSAGNSAGNATGGSGAASTGPKKKQQRRRPVEDEEDDVFLEEIEEEKNEEPVQQTEDDVTERFKAAAGTKRMVDIIKATKKFPVTWAKEEHNGGQTRPALIKHMVAADAELWGAKKLYSWMRSYGEISNGGGPGRAEVKAGEYVGSDLRVWLQARSTDEVMENVVDIQPGLLESTSWKVVKLLFGHNKVSATMFDEQGETRLVGKLREVVNDLKRKVVRLKLEKGVTAVWDRWACEVAKKLVRTPETTVELYRCSLEQLVRLFEAVRPDLPWKDRAKVRRHVSLAAKKVHNFTLKGVYPLKLPPADAWKNYGVRKVTAEMVKDLRVLKVVENFVRRRTMPVMTSTVKLRDFFCNFRELTMLKERPECLCHMAAPELPRVDGHVCARTTQLTTGPLAVLNKNLKDTPVTTVNFEESMEKASTDYAVQFAGAAQRVQDATVWQLLPVTLTVDARTLSLWLTVMSTRGVLQHWVELRDEEAKLIFRVHFERFNRLLLRLVVWGEVKKDCTLLELCKVVARRMLFWVSRITRDYCITPYSDQDVLRSVLNLTDEMLGTPFDMNVNAAAFFTPYPEDRVFGAGVDTSAAVFKKSP</sequence>
<gene>
    <name evidence="2" type="ORF">CYMTET_11931</name>
</gene>
<dbReference type="AlphaFoldDB" id="A0AAE0GL35"/>
<evidence type="ECO:0000313" key="2">
    <source>
        <dbReference type="EMBL" id="KAK3280225.1"/>
    </source>
</evidence>
<keyword evidence="3" id="KW-1185">Reference proteome</keyword>
<dbReference type="Proteomes" id="UP001190700">
    <property type="component" value="Unassembled WGS sequence"/>
</dbReference>
<name>A0AAE0GL35_9CHLO</name>
<accession>A0AAE0GL35</accession>
<protein>
    <submittedName>
        <fullName evidence="2">Uncharacterized protein</fullName>
    </submittedName>
</protein>
<proteinExistence type="predicted"/>
<feature type="compositionally biased region" description="Basic and acidic residues" evidence="1">
    <location>
        <begin position="81"/>
        <end position="94"/>
    </location>
</feature>
<organism evidence="2 3">
    <name type="scientific">Cymbomonas tetramitiformis</name>
    <dbReference type="NCBI Taxonomy" id="36881"/>
    <lineage>
        <taxon>Eukaryota</taxon>
        <taxon>Viridiplantae</taxon>
        <taxon>Chlorophyta</taxon>
        <taxon>Pyramimonadophyceae</taxon>
        <taxon>Pyramimonadales</taxon>
        <taxon>Pyramimonadaceae</taxon>
        <taxon>Cymbomonas</taxon>
    </lineage>
</organism>
<feature type="region of interest" description="Disordered" evidence="1">
    <location>
        <begin position="144"/>
        <end position="171"/>
    </location>
</feature>
<comment type="caution">
    <text evidence="2">The sequence shown here is derived from an EMBL/GenBank/DDBJ whole genome shotgun (WGS) entry which is preliminary data.</text>
</comment>
<evidence type="ECO:0000256" key="1">
    <source>
        <dbReference type="SAM" id="MobiDB-lite"/>
    </source>
</evidence>
<feature type="region of interest" description="Disordered" evidence="1">
    <location>
        <begin position="1"/>
        <end position="94"/>
    </location>
</feature>
<dbReference type="EMBL" id="LGRX02004481">
    <property type="protein sequence ID" value="KAK3280225.1"/>
    <property type="molecule type" value="Genomic_DNA"/>
</dbReference>
<feature type="compositionally biased region" description="Basic and acidic residues" evidence="1">
    <location>
        <begin position="1"/>
        <end position="36"/>
    </location>
</feature>
<evidence type="ECO:0000313" key="3">
    <source>
        <dbReference type="Proteomes" id="UP001190700"/>
    </source>
</evidence>
<feature type="compositionally biased region" description="Basic residues" evidence="1">
    <location>
        <begin position="69"/>
        <end position="80"/>
    </location>
</feature>
<feature type="compositionally biased region" description="Basic and acidic residues" evidence="1">
    <location>
        <begin position="59"/>
        <end position="68"/>
    </location>
</feature>